<comment type="subcellular location">
    <subcellularLocation>
        <location evidence="1">Mitochondrion</location>
    </subcellularLocation>
</comment>
<evidence type="ECO:0000313" key="8">
    <source>
        <dbReference type="Proteomes" id="UP000000709"/>
    </source>
</evidence>
<dbReference type="eggNOG" id="ENOG502QV1E">
    <property type="taxonomic scope" value="Eukaryota"/>
</dbReference>
<reference evidence="7 8" key="1">
    <citation type="journal article" date="2011" name="Proc. Natl. Acad. Sci. U.S.A.">
        <title>Comparative genomics of xylose-fermenting fungi for enhanced biofuel production.</title>
        <authorList>
            <person name="Wohlbach D.J."/>
            <person name="Kuo A."/>
            <person name="Sato T.K."/>
            <person name="Potts K.M."/>
            <person name="Salamov A.A."/>
            <person name="LaButti K.M."/>
            <person name="Sun H."/>
            <person name="Clum A."/>
            <person name="Pangilinan J.L."/>
            <person name="Lindquist E.A."/>
            <person name="Lucas S."/>
            <person name="Lapidus A."/>
            <person name="Jin M."/>
            <person name="Gunawan C."/>
            <person name="Balan V."/>
            <person name="Dale B.E."/>
            <person name="Jeffries T.W."/>
            <person name="Zinkel R."/>
            <person name="Barry K.W."/>
            <person name="Grigoriev I.V."/>
            <person name="Gasch A.P."/>
        </authorList>
    </citation>
    <scope>NUCLEOTIDE SEQUENCE [LARGE SCALE GENOMIC DNA]</scope>
    <source>
        <strain evidence="8">NRRL Y-27907 / 11-Y1</strain>
    </source>
</reference>
<accession>G3ADY4</accession>
<protein>
    <recommendedName>
        <fullName evidence="3">Altered inheritance of mitochondria protein 9, mitochondrial</fullName>
    </recommendedName>
    <alternativeName>
        <fullName evidence="6">Found in mitochondrial proteome protein 29</fullName>
    </alternativeName>
</protein>
<dbReference type="KEGG" id="spaa:SPAPADRAFT_57771"/>
<dbReference type="Proteomes" id="UP000000709">
    <property type="component" value="Unassembled WGS sequence"/>
</dbReference>
<dbReference type="InterPro" id="IPR011009">
    <property type="entry name" value="Kinase-like_dom_sf"/>
</dbReference>
<dbReference type="EMBL" id="GL996499">
    <property type="protein sequence ID" value="EGW34707.1"/>
    <property type="molecule type" value="Genomic_DNA"/>
</dbReference>
<dbReference type="SUPFAM" id="SSF56112">
    <property type="entry name" value="Protein kinase-like (PK-like)"/>
    <property type="match status" value="1"/>
</dbReference>
<dbReference type="GeneID" id="18872189"/>
<evidence type="ECO:0000256" key="3">
    <source>
        <dbReference type="ARBA" id="ARBA00016197"/>
    </source>
</evidence>
<proteinExistence type="inferred from homology"/>
<dbReference type="InterPro" id="IPR051035">
    <property type="entry name" value="Mito_inheritance_9"/>
</dbReference>
<gene>
    <name evidence="7" type="ORF">SPAPADRAFT_57771</name>
</gene>
<dbReference type="Gene3D" id="3.30.200.20">
    <property type="entry name" value="Phosphorylase Kinase, domain 1"/>
    <property type="match status" value="1"/>
</dbReference>
<dbReference type="FunCoup" id="G3ADY4">
    <property type="interactions" value="20"/>
</dbReference>
<sequence>MLSRLAKRNCRLVKSVRPIVPTAIVRFQSTTAEPKEVFTKLSDTADPQRSQFFQYTWGSWLTDDKLKKKQRETVFSIEGISTLVDELNGHKGDGTINTPKQLKDGTSILSHNLNEEILGKLGQGTSKLLIKSIASVYEGKHHRIYKLLLSTGKELALRIPYKLESDFAISAKIKSEVATLDFLNLKLGLNVPKVLAYGESKSNQLQTPFILQEFIDGSLLMKNWNPLLPDSEGSAKHLKEVIDPIADFNDKLLSITFNKYGSLYFKNDVDVKLQSDLPYEGETDNVLANRWRIGPSVERPFTKNKGKLTKAQIEQYSGPWTNPVDVITSVADIELENAKTRLSLVQADAGEVTSEDLLKKQVTTFEHFKQIGAKLLNPTSKSIMNVEELFKPRLYVPDLDPLNVIVKDGEHYFVDFEGATIKPFILTNYPNFVAYHGAKVFDLEQDIPGYNEMDEVEKQQYEFMYYKTRNERLWEVELNNKRHDLIAVASPHIKLLKSPYIQTLEMKSDKDYLYIEGSIIQLQAMWDSYVANELTNTSESEFPVEYTEAELDQHQTDLQEFQLETVSTPFAASGGWIPQDIFNTLKEQGIIVETEDGQYKLETEKMLDEEPKQD</sequence>
<dbReference type="PANTHER" id="PTHR36091">
    <property type="entry name" value="ALTERED INHERITANCE OF MITOCHONDRIA PROTEIN 9, MITOCHONDRIAL"/>
    <property type="match status" value="1"/>
</dbReference>
<dbReference type="AlphaFoldDB" id="G3ADY4"/>
<dbReference type="HOGENOM" id="CLU_019189_0_1_1"/>
<evidence type="ECO:0000256" key="1">
    <source>
        <dbReference type="ARBA" id="ARBA00004173"/>
    </source>
</evidence>
<dbReference type="OMA" id="GWIPQDM"/>
<dbReference type="STRING" id="619300.G3ADY4"/>
<dbReference type="PANTHER" id="PTHR36091:SF1">
    <property type="entry name" value="ALTERED INHERITANCE OF MITOCHONDRIA PROTEIN 9, MITOCHONDRIAL"/>
    <property type="match status" value="1"/>
</dbReference>
<evidence type="ECO:0000313" key="7">
    <source>
        <dbReference type="EMBL" id="EGW34707.1"/>
    </source>
</evidence>
<comment type="similarity">
    <text evidence="2">Belongs to the AIM9 family.</text>
</comment>
<keyword evidence="5" id="KW-0496">Mitochondrion</keyword>
<dbReference type="InParanoid" id="G3ADY4"/>
<keyword evidence="8" id="KW-1185">Reference proteome</keyword>
<dbReference type="RefSeq" id="XP_007372119.1">
    <property type="nucleotide sequence ID" value="XM_007372057.1"/>
</dbReference>
<evidence type="ECO:0000256" key="5">
    <source>
        <dbReference type="ARBA" id="ARBA00023128"/>
    </source>
</evidence>
<organism evidence="8">
    <name type="scientific">Spathaspora passalidarum (strain NRRL Y-27907 / 11-Y1)</name>
    <dbReference type="NCBI Taxonomy" id="619300"/>
    <lineage>
        <taxon>Eukaryota</taxon>
        <taxon>Fungi</taxon>
        <taxon>Dikarya</taxon>
        <taxon>Ascomycota</taxon>
        <taxon>Saccharomycotina</taxon>
        <taxon>Pichiomycetes</taxon>
        <taxon>Debaryomycetaceae</taxon>
        <taxon>Spathaspora</taxon>
    </lineage>
</organism>
<dbReference type="GO" id="GO:0005739">
    <property type="term" value="C:mitochondrion"/>
    <property type="evidence" value="ECO:0007669"/>
    <property type="project" value="UniProtKB-SubCell"/>
</dbReference>
<evidence type="ECO:0000256" key="4">
    <source>
        <dbReference type="ARBA" id="ARBA00022946"/>
    </source>
</evidence>
<dbReference type="OrthoDB" id="2968323at2759"/>
<evidence type="ECO:0000256" key="6">
    <source>
        <dbReference type="ARBA" id="ARBA00031849"/>
    </source>
</evidence>
<name>G3ADY4_SPAPN</name>
<keyword evidence="4" id="KW-0809">Transit peptide</keyword>
<evidence type="ECO:0000256" key="2">
    <source>
        <dbReference type="ARBA" id="ARBA00005543"/>
    </source>
</evidence>